<dbReference type="Pfam" id="PF00172">
    <property type="entry name" value="Zn_clus"/>
    <property type="match status" value="1"/>
</dbReference>
<evidence type="ECO:0000256" key="2">
    <source>
        <dbReference type="ARBA" id="ARBA00023125"/>
    </source>
</evidence>
<dbReference type="EMBL" id="KN848064">
    <property type="protein sequence ID" value="KIY02119.1"/>
    <property type="molecule type" value="Genomic_DNA"/>
</dbReference>
<dbReference type="SMART" id="SM00066">
    <property type="entry name" value="GAL4"/>
    <property type="match status" value="1"/>
</dbReference>
<protein>
    <recommendedName>
        <fullName evidence="5">Zn(2)-C6 fungal-type domain-containing protein</fullName>
    </recommendedName>
</protein>
<dbReference type="GeneID" id="27708003"/>
<dbReference type="VEuPathDB" id="FungiDB:Z520_02257"/>
<proteinExistence type="predicted"/>
<keyword evidence="2" id="KW-0238">DNA-binding</keyword>
<organism evidence="6 7">
    <name type="scientific">Fonsecaea multimorphosa CBS 102226</name>
    <dbReference type="NCBI Taxonomy" id="1442371"/>
    <lineage>
        <taxon>Eukaryota</taxon>
        <taxon>Fungi</taxon>
        <taxon>Dikarya</taxon>
        <taxon>Ascomycota</taxon>
        <taxon>Pezizomycotina</taxon>
        <taxon>Eurotiomycetes</taxon>
        <taxon>Chaetothyriomycetidae</taxon>
        <taxon>Chaetothyriales</taxon>
        <taxon>Herpotrichiellaceae</taxon>
        <taxon>Fonsecaea</taxon>
    </lineage>
</organism>
<name>A0A0D2KZ80_9EURO</name>
<dbReference type="PANTHER" id="PTHR38791:SF1">
    <property type="entry name" value="TRANSCRIPTION FACTOR, PUTATIVE-RELATED"/>
    <property type="match status" value="1"/>
</dbReference>
<dbReference type="PROSITE" id="PS50048">
    <property type="entry name" value="ZN2_CY6_FUNGAL_2"/>
    <property type="match status" value="1"/>
</dbReference>
<keyword evidence="3" id="KW-0804">Transcription</keyword>
<dbReference type="PROSITE" id="PS00463">
    <property type="entry name" value="ZN2_CY6_FUNGAL_1"/>
    <property type="match status" value="1"/>
</dbReference>
<dbReference type="CDD" id="cd00067">
    <property type="entry name" value="GAL4"/>
    <property type="match status" value="1"/>
</dbReference>
<reference evidence="6 7" key="1">
    <citation type="submission" date="2015-01" db="EMBL/GenBank/DDBJ databases">
        <title>The Genome Sequence of Fonsecaea multimorphosa CBS 102226.</title>
        <authorList>
            <consortium name="The Broad Institute Genomics Platform"/>
            <person name="Cuomo C."/>
            <person name="de Hoog S."/>
            <person name="Gorbushina A."/>
            <person name="Stielow B."/>
            <person name="Teixiera M."/>
            <person name="Abouelleil A."/>
            <person name="Chapman S.B."/>
            <person name="Priest M."/>
            <person name="Young S.K."/>
            <person name="Wortman J."/>
            <person name="Nusbaum C."/>
            <person name="Birren B."/>
        </authorList>
    </citation>
    <scope>NUCLEOTIDE SEQUENCE [LARGE SCALE GENOMIC DNA]</scope>
    <source>
        <strain evidence="6 7">CBS 102226</strain>
    </source>
</reference>
<dbReference type="Proteomes" id="UP000053411">
    <property type="component" value="Unassembled WGS sequence"/>
</dbReference>
<evidence type="ECO:0000259" key="5">
    <source>
        <dbReference type="PROSITE" id="PS50048"/>
    </source>
</evidence>
<dbReference type="GO" id="GO:0008270">
    <property type="term" value="F:zinc ion binding"/>
    <property type="evidence" value="ECO:0007669"/>
    <property type="project" value="InterPro"/>
</dbReference>
<keyword evidence="1" id="KW-0805">Transcription regulation</keyword>
<evidence type="ECO:0000313" key="7">
    <source>
        <dbReference type="Proteomes" id="UP000053411"/>
    </source>
</evidence>
<evidence type="ECO:0000256" key="1">
    <source>
        <dbReference type="ARBA" id="ARBA00023015"/>
    </source>
</evidence>
<keyword evidence="4" id="KW-0539">Nucleus</keyword>
<gene>
    <name evidence="6" type="ORF">Z520_02257</name>
</gene>
<dbReference type="InterPro" id="IPR036864">
    <property type="entry name" value="Zn2-C6_fun-type_DNA-bd_sf"/>
</dbReference>
<evidence type="ECO:0000313" key="6">
    <source>
        <dbReference type="EMBL" id="KIY02119.1"/>
    </source>
</evidence>
<dbReference type="PANTHER" id="PTHR38791">
    <property type="entry name" value="ZN(II)2CYS6 TRANSCRIPTION FACTOR (EUROFUNG)-RELATED-RELATED"/>
    <property type="match status" value="1"/>
</dbReference>
<dbReference type="GO" id="GO:0003677">
    <property type="term" value="F:DNA binding"/>
    <property type="evidence" value="ECO:0007669"/>
    <property type="project" value="UniProtKB-KW"/>
</dbReference>
<dbReference type="InterPro" id="IPR053175">
    <property type="entry name" value="DHMBA_Reg_Transcription_Factor"/>
</dbReference>
<evidence type="ECO:0000256" key="3">
    <source>
        <dbReference type="ARBA" id="ARBA00023163"/>
    </source>
</evidence>
<dbReference type="InterPro" id="IPR001138">
    <property type="entry name" value="Zn2Cys6_DnaBD"/>
</dbReference>
<keyword evidence="7" id="KW-1185">Reference proteome</keyword>
<dbReference type="SUPFAM" id="SSF57701">
    <property type="entry name" value="Zn2/Cys6 DNA-binding domain"/>
    <property type="match status" value="1"/>
</dbReference>
<dbReference type="GO" id="GO:0000981">
    <property type="term" value="F:DNA-binding transcription factor activity, RNA polymerase II-specific"/>
    <property type="evidence" value="ECO:0007669"/>
    <property type="project" value="InterPro"/>
</dbReference>
<evidence type="ECO:0000256" key="4">
    <source>
        <dbReference type="ARBA" id="ARBA00023242"/>
    </source>
</evidence>
<dbReference type="Gene3D" id="4.10.240.10">
    <property type="entry name" value="Zn(2)-C6 fungal-type DNA-binding domain"/>
    <property type="match status" value="1"/>
</dbReference>
<dbReference type="STRING" id="1442371.A0A0D2KZ80"/>
<dbReference type="OrthoDB" id="2991872at2759"/>
<sequence>MPFSSRACQTCKIRRVKCDETKPNCLRCTKTGQICLATSVVEQPGFVINVENAFASGKVKRPRGPRSSLTLLRPQFDLEARAVAYFWQEHVLVSDDVPNVAKSLCACIAAWKASSRRESAMVDLALSCTAMNVFSRVKRHPEAGMEASRKYAVLLRMVKQRISDFDSPACVRPSAAEVDACLMAVFLMGRYEATRPTVSSTASLQRSFHLEGALAILKVWIQNADPMSHATPIIRFGRRGLITSSLRHNLQLPDWILDGERFGEHGLELAFDRIFVGAVNLHHACEQLLLQEDHDGLSASVLELVSQGRELDGSLRDWADSFPPAWAHQRHTLSEPGPWPKRHTYCPTVYSFQSVGYASVSSQYSATRMLINSTRLKLLEICRQPSCLGSQYGQREWLESSILLNCMADRLAFTIPFALGKLKISQESGMGSSSLIMVNPDSDMKPCSAALVCWQLALASSLRRLDPKQRQWFRSETAQVGSRIGDPFLESAETDEWPVL</sequence>
<dbReference type="RefSeq" id="XP_016636241.1">
    <property type="nucleotide sequence ID" value="XM_016772771.1"/>
</dbReference>
<accession>A0A0D2KZ80</accession>
<dbReference type="AlphaFoldDB" id="A0A0D2KZ80"/>
<feature type="domain" description="Zn(2)-C6 fungal-type" evidence="5">
    <location>
        <begin position="7"/>
        <end position="35"/>
    </location>
</feature>